<evidence type="ECO:0000256" key="1">
    <source>
        <dbReference type="ARBA" id="ARBA00022468"/>
    </source>
</evidence>
<feature type="region of interest" description="Disordered" evidence="2">
    <location>
        <begin position="788"/>
        <end position="810"/>
    </location>
</feature>
<dbReference type="PROSITE" id="PS50004">
    <property type="entry name" value="C2"/>
    <property type="match status" value="1"/>
</dbReference>
<dbReference type="PANTHER" id="PTHR10194">
    <property type="entry name" value="RAS GTPASE-ACTIVATING PROTEINS"/>
    <property type="match status" value="1"/>
</dbReference>
<dbReference type="InterPro" id="IPR035892">
    <property type="entry name" value="C2_domain_sf"/>
</dbReference>
<dbReference type="Gene3D" id="1.10.506.10">
    <property type="entry name" value="GTPase Activation - p120gap, domain 1"/>
    <property type="match status" value="2"/>
</dbReference>
<feature type="region of interest" description="Disordered" evidence="2">
    <location>
        <begin position="744"/>
        <end position="773"/>
    </location>
</feature>
<dbReference type="InterPro" id="IPR008936">
    <property type="entry name" value="Rho_GTPase_activation_prot"/>
</dbReference>
<evidence type="ECO:0000313" key="5">
    <source>
        <dbReference type="EMBL" id="ONH68309.1"/>
    </source>
</evidence>
<dbReference type="PROSITE" id="PS00509">
    <property type="entry name" value="RAS_GTPASE_ACTIV_1"/>
    <property type="match status" value="1"/>
</dbReference>
<dbReference type="Gene3D" id="2.60.40.150">
    <property type="entry name" value="C2 domain"/>
    <property type="match status" value="1"/>
</dbReference>
<dbReference type="CDD" id="cd00030">
    <property type="entry name" value="C2"/>
    <property type="match status" value="1"/>
</dbReference>
<organism evidence="5 6">
    <name type="scientific">Cyberlindnera fabianii</name>
    <name type="common">Yeast</name>
    <name type="synonym">Hansenula fabianii</name>
    <dbReference type="NCBI Taxonomy" id="36022"/>
    <lineage>
        <taxon>Eukaryota</taxon>
        <taxon>Fungi</taxon>
        <taxon>Dikarya</taxon>
        <taxon>Ascomycota</taxon>
        <taxon>Saccharomycotina</taxon>
        <taxon>Saccharomycetes</taxon>
        <taxon>Phaffomycetales</taxon>
        <taxon>Phaffomycetaceae</taxon>
        <taxon>Cyberlindnera</taxon>
    </lineage>
</organism>
<name>A0A1V2L8U0_CYBFA</name>
<evidence type="ECO:0000259" key="3">
    <source>
        <dbReference type="PROSITE" id="PS50004"/>
    </source>
</evidence>
<dbReference type="InterPro" id="IPR000008">
    <property type="entry name" value="C2_dom"/>
</dbReference>
<gene>
    <name evidence="5" type="ORF">BON22_2134</name>
</gene>
<accession>A0A1V2L8U0</accession>
<dbReference type="Pfam" id="PF00616">
    <property type="entry name" value="RasGAP"/>
    <property type="match status" value="1"/>
</dbReference>
<dbReference type="SUPFAM" id="SSF48350">
    <property type="entry name" value="GTPase activation domain, GAP"/>
    <property type="match status" value="1"/>
</dbReference>
<dbReference type="STRING" id="36022.A0A1V2L8U0"/>
<dbReference type="GO" id="GO:0005096">
    <property type="term" value="F:GTPase activator activity"/>
    <property type="evidence" value="ECO:0007669"/>
    <property type="project" value="UniProtKB-KW"/>
</dbReference>
<keyword evidence="6" id="KW-1185">Reference proteome</keyword>
<dbReference type="Proteomes" id="UP000189513">
    <property type="component" value="Unassembled WGS sequence"/>
</dbReference>
<keyword evidence="1" id="KW-0343">GTPase activation</keyword>
<evidence type="ECO:0000256" key="2">
    <source>
        <dbReference type="SAM" id="MobiDB-lite"/>
    </source>
</evidence>
<dbReference type="VEuPathDB" id="FungiDB:BON22_2134"/>
<evidence type="ECO:0000259" key="4">
    <source>
        <dbReference type="PROSITE" id="PS50018"/>
    </source>
</evidence>
<comment type="caution">
    <text evidence="5">The sequence shown here is derived from an EMBL/GenBank/DDBJ whole genome shotgun (WGS) entry which is preliminary data.</text>
</comment>
<dbReference type="Pfam" id="PF00168">
    <property type="entry name" value="C2"/>
    <property type="match status" value="1"/>
</dbReference>
<dbReference type="CDD" id="cd05137">
    <property type="entry name" value="RasGAP_CLA2_BUD2"/>
    <property type="match status" value="1"/>
</dbReference>
<dbReference type="InterPro" id="IPR023152">
    <property type="entry name" value="RasGAP_CS"/>
</dbReference>
<dbReference type="GO" id="GO:0007165">
    <property type="term" value="P:signal transduction"/>
    <property type="evidence" value="ECO:0007669"/>
    <property type="project" value="UniProtKB-ARBA"/>
</dbReference>
<dbReference type="SUPFAM" id="SSF49562">
    <property type="entry name" value="C2 domain (Calcium/lipid-binding domain, CaLB)"/>
    <property type="match status" value="1"/>
</dbReference>
<dbReference type="SMART" id="SM00323">
    <property type="entry name" value="RasGAP"/>
    <property type="match status" value="1"/>
</dbReference>
<feature type="domain" description="Ras-GAP" evidence="4">
    <location>
        <begin position="283"/>
        <end position="490"/>
    </location>
</feature>
<evidence type="ECO:0000313" key="6">
    <source>
        <dbReference type="Proteomes" id="UP000189513"/>
    </source>
</evidence>
<feature type="domain" description="C2" evidence="3">
    <location>
        <begin position="103"/>
        <end position="227"/>
    </location>
</feature>
<reference evidence="6" key="1">
    <citation type="journal article" date="2017" name="Genome Announc.">
        <title>Genome sequences of Cyberlindnera fabianii 65, Pichia kudriavzevii 129, and Saccharomyces cerevisiae 131 isolated from fermented masau fruits in Zimbabwe.</title>
        <authorList>
            <person name="van Rijswijck I.M.H."/>
            <person name="Derks M.F.L."/>
            <person name="Abee T."/>
            <person name="de Ridder D."/>
            <person name="Smid E.J."/>
        </authorList>
    </citation>
    <scope>NUCLEOTIDE SEQUENCE [LARGE SCALE GENOMIC DNA]</scope>
    <source>
        <strain evidence="6">65</strain>
    </source>
</reference>
<dbReference type="AlphaFoldDB" id="A0A1V2L8U0"/>
<dbReference type="PANTHER" id="PTHR10194:SF60">
    <property type="entry name" value="RAS GTPASE-ACTIVATING PROTEIN RASKOL"/>
    <property type="match status" value="1"/>
</dbReference>
<sequence length="810" mass="92459">MAVLKSNGVLELINESDGKVLYSIDIKLLKRSEVREVHHSIFESSNYLFVGAIEEMRLESLTKCQYTDGSILPQISKQLPKVTRIIMEFPYRIDVEDWLVALKSFTVRQYVGLSKSNLFRVSRRLKFDILEAGLSEERLDADGKPVKLYAEIQMWGAPWYRTAIVDSSRNPFFREEFELDLPLNTKSFTVALKQASAHNYQQSDIVIGSAVLSYEEFHKDQLQTRFPLLQGQYSQVGQICISIRNKTNYILPPESFNNFEQILLNLNFKQLLNYVVSKHPQSDLESTAVVLLDIFQSLQKENEFFSALINDEITKIMDAPAKSANLYNSLFRGNSLLTKSLELYNLRVGQEYLEKVIGNFITGLISSHKPTEIDPMRIREADPALKKKAVDSNFQNLLHYAEEVWKRIYQTSNDLPDTIKQQLTILRKQIELYTNDETITLNCITGFIFLRFFCPVILNPKLFFLTKEHQTGDISRTLTLISKILLTFSNRSMFGAKEPYMERLNDAFITPRTPQLMDYLDKITGKKLDFTDKRLKLSSSLERTDIILTSKDLLKELPTVPFLIDKYLRLDQLADLVTNEVINPDVIDDFGEASDEEVDPDNSSTNLYKIGSLEFEKLVLDKKEGDGEKFDFEFGSEKFIKTLLDTSDSDGVYSYINANSSLKDIIIESDRLSSKKARLAAKLCTGETASDIIDINKFSKSVLSTTILDPQRRIMKAPARVPSLRYLNSDSSLNFKFRFRSSSTANSSAPYFDDDGSSSVTGSQTTRSPTKKLSMMIKSASISSFQTALSNNEEKRKTKLGRWFKKKGTE</sequence>
<dbReference type="EMBL" id="MPUK01000003">
    <property type="protein sequence ID" value="ONH68309.1"/>
    <property type="molecule type" value="Genomic_DNA"/>
</dbReference>
<protein>
    <submittedName>
        <fullName evidence="5">GTPase activating protein BUD2</fullName>
    </submittedName>
</protein>
<dbReference type="InterPro" id="IPR039360">
    <property type="entry name" value="Ras_GTPase"/>
</dbReference>
<dbReference type="OMA" id="SECIEIH"/>
<feature type="compositionally biased region" description="Polar residues" evidence="2">
    <location>
        <begin position="757"/>
        <end position="768"/>
    </location>
</feature>
<dbReference type="InterPro" id="IPR001936">
    <property type="entry name" value="RasGAP_dom"/>
</dbReference>
<feature type="compositionally biased region" description="Basic residues" evidence="2">
    <location>
        <begin position="797"/>
        <end position="810"/>
    </location>
</feature>
<dbReference type="PROSITE" id="PS50018">
    <property type="entry name" value="RAS_GTPASE_ACTIV_2"/>
    <property type="match status" value="1"/>
</dbReference>
<proteinExistence type="predicted"/>